<evidence type="ECO:0000256" key="1">
    <source>
        <dbReference type="SAM" id="Phobius"/>
    </source>
</evidence>
<dbReference type="AlphaFoldDB" id="A0A411PL77"/>
<gene>
    <name evidence="2" type="ORF">EXU30_17565</name>
</gene>
<evidence type="ECO:0000313" key="2">
    <source>
        <dbReference type="EMBL" id="QBF84277.1"/>
    </source>
</evidence>
<feature type="transmembrane region" description="Helical" evidence="1">
    <location>
        <begin position="53"/>
        <end position="76"/>
    </location>
</feature>
<keyword evidence="1" id="KW-0472">Membrane</keyword>
<feature type="transmembrane region" description="Helical" evidence="1">
    <location>
        <begin position="20"/>
        <end position="41"/>
    </location>
</feature>
<dbReference type="RefSeq" id="WP_130602227.1">
    <property type="nucleotide sequence ID" value="NZ_CP036200.1"/>
</dbReference>
<sequence>MTEENKDKWWFPLYEFGVHIFIGVVIFVLIALPAIGLNLWIKSLEGTVDNIIIIGLVGVEYLLFFVDILLFVIHVVRTSLKAGKALWEQ</sequence>
<protein>
    <submittedName>
        <fullName evidence="2">Uncharacterized protein</fullName>
    </submittedName>
</protein>
<dbReference type="KEGG" id="smai:EXU30_17565"/>
<proteinExistence type="predicted"/>
<name>A0A411PL77_9GAMM</name>
<keyword evidence="1" id="KW-1133">Transmembrane helix</keyword>
<accession>A0A411PL77</accession>
<keyword evidence="1" id="KW-0812">Transmembrane</keyword>
<organism evidence="2 3">
    <name type="scientific">Shewanella maritima</name>
    <dbReference type="NCBI Taxonomy" id="2520507"/>
    <lineage>
        <taxon>Bacteria</taxon>
        <taxon>Pseudomonadati</taxon>
        <taxon>Pseudomonadota</taxon>
        <taxon>Gammaproteobacteria</taxon>
        <taxon>Alteromonadales</taxon>
        <taxon>Shewanellaceae</taxon>
        <taxon>Shewanella</taxon>
    </lineage>
</organism>
<evidence type="ECO:0000313" key="3">
    <source>
        <dbReference type="Proteomes" id="UP000291106"/>
    </source>
</evidence>
<reference evidence="2 3" key="1">
    <citation type="submission" date="2019-02" db="EMBL/GenBank/DDBJ databases">
        <title>Shewanella sp. D4-2 isolated from Dokdo Island.</title>
        <authorList>
            <person name="Baek K."/>
        </authorList>
    </citation>
    <scope>NUCLEOTIDE SEQUENCE [LARGE SCALE GENOMIC DNA]</scope>
    <source>
        <strain evidence="2 3">D4-2</strain>
    </source>
</reference>
<keyword evidence="3" id="KW-1185">Reference proteome</keyword>
<dbReference type="Proteomes" id="UP000291106">
    <property type="component" value="Chromosome"/>
</dbReference>
<dbReference type="EMBL" id="CP036200">
    <property type="protein sequence ID" value="QBF84277.1"/>
    <property type="molecule type" value="Genomic_DNA"/>
</dbReference>